<name>A0AAV2E5U9_9ROSI</name>
<accession>A0AAV2E5U9</accession>
<gene>
    <name evidence="1" type="ORF">LTRI10_LOCUS22316</name>
</gene>
<reference evidence="1 2" key="1">
    <citation type="submission" date="2024-04" db="EMBL/GenBank/DDBJ databases">
        <authorList>
            <person name="Fracassetti M."/>
        </authorList>
    </citation>
    <scope>NUCLEOTIDE SEQUENCE [LARGE SCALE GENOMIC DNA]</scope>
</reference>
<proteinExistence type="predicted"/>
<dbReference type="AlphaFoldDB" id="A0AAV2E5U9"/>
<evidence type="ECO:0000313" key="1">
    <source>
        <dbReference type="EMBL" id="CAL1380900.1"/>
    </source>
</evidence>
<sequence>MTVNPSSAPSFIEFEFKRCLRRWRKLHARAKRHDPTALIQSSSPPGTVSIKLRRLCSVSVKPRRLYHWRKLHPRAKRHNPSAQIQTSHLLRQALFQTFSQAPSPLAVSLFSSSSET</sequence>
<dbReference type="EMBL" id="OZ034817">
    <property type="protein sequence ID" value="CAL1380900.1"/>
    <property type="molecule type" value="Genomic_DNA"/>
</dbReference>
<protein>
    <submittedName>
        <fullName evidence="1">Uncharacterized protein</fullName>
    </submittedName>
</protein>
<evidence type="ECO:0000313" key="2">
    <source>
        <dbReference type="Proteomes" id="UP001497516"/>
    </source>
</evidence>
<keyword evidence="2" id="KW-1185">Reference proteome</keyword>
<organism evidence="1 2">
    <name type="scientific">Linum trigynum</name>
    <dbReference type="NCBI Taxonomy" id="586398"/>
    <lineage>
        <taxon>Eukaryota</taxon>
        <taxon>Viridiplantae</taxon>
        <taxon>Streptophyta</taxon>
        <taxon>Embryophyta</taxon>
        <taxon>Tracheophyta</taxon>
        <taxon>Spermatophyta</taxon>
        <taxon>Magnoliopsida</taxon>
        <taxon>eudicotyledons</taxon>
        <taxon>Gunneridae</taxon>
        <taxon>Pentapetalae</taxon>
        <taxon>rosids</taxon>
        <taxon>fabids</taxon>
        <taxon>Malpighiales</taxon>
        <taxon>Linaceae</taxon>
        <taxon>Linum</taxon>
    </lineage>
</organism>
<dbReference type="Proteomes" id="UP001497516">
    <property type="component" value="Chromosome 4"/>
</dbReference>